<dbReference type="RefSeq" id="WP_369167311.1">
    <property type="nucleotide sequence ID" value="NZ_CP163439.1"/>
</dbReference>
<dbReference type="InterPro" id="IPR010679">
    <property type="entry name" value="DUF1254"/>
</dbReference>
<evidence type="ECO:0000259" key="1">
    <source>
        <dbReference type="Pfam" id="PF06742"/>
    </source>
</evidence>
<feature type="domain" description="DUF1214" evidence="1">
    <location>
        <begin position="388"/>
        <end position="499"/>
    </location>
</feature>
<dbReference type="InterPro" id="IPR037050">
    <property type="entry name" value="DUF1254_sf"/>
</dbReference>
<dbReference type="Pfam" id="PF06742">
    <property type="entry name" value="DUF1214"/>
    <property type="match status" value="1"/>
</dbReference>
<dbReference type="InterPro" id="IPR037049">
    <property type="entry name" value="DUF1214_C_sf"/>
</dbReference>
<dbReference type="Gene3D" id="1.10.3360.10">
    <property type="entry name" value="VPA0735-like domain"/>
    <property type="match status" value="1"/>
</dbReference>
<reference evidence="3" key="1">
    <citation type="submission" date="2024-07" db="EMBL/GenBank/DDBJ databases">
        <authorList>
            <person name="Yu S.T."/>
        </authorList>
    </citation>
    <scope>NUCLEOTIDE SEQUENCE</scope>
    <source>
        <strain evidence="3">R28</strain>
    </source>
</reference>
<gene>
    <name evidence="3" type="ORF">AB5J49_05440</name>
</gene>
<protein>
    <submittedName>
        <fullName evidence="3">DUF1254 domain-containing protein</fullName>
    </submittedName>
</protein>
<name>A0AB39PRU3_9ACTN</name>
<dbReference type="InterPro" id="IPR010621">
    <property type="entry name" value="DUF1214"/>
</dbReference>
<dbReference type="AlphaFoldDB" id="A0AB39PRU3"/>
<evidence type="ECO:0000259" key="2">
    <source>
        <dbReference type="Pfam" id="PF06863"/>
    </source>
</evidence>
<evidence type="ECO:0000313" key="3">
    <source>
        <dbReference type="EMBL" id="XDQ32816.1"/>
    </source>
</evidence>
<feature type="domain" description="DUF1254" evidence="2">
    <location>
        <begin position="82"/>
        <end position="201"/>
    </location>
</feature>
<dbReference type="PANTHER" id="PTHR36509">
    <property type="entry name" value="BLL3101 PROTEIN"/>
    <property type="match status" value="1"/>
</dbReference>
<dbReference type="Pfam" id="PF06863">
    <property type="entry name" value="DUF1254"/>
    <property type="match status" value="1"/>
</dbReference>
<sequence length="515" mass="55682">MSGFAKIPSSVTTPDEVETRIGALRFADGIPDADTCDTVFDNLDLTRGVDAYLAGLPGVSVRAIRQGFLDAGVADNTVLLFSGLMDSASLFLTGNADTVYFLSFLDLTDGPVTLQVPPGCLGTIDDMWFRWVTDFGLPGPDRGVGGTYVLLPPGYDGPVPEGGLFVYRCSTWQAIVLGRAFLEGGDPAPTVARIKETLRITRYTPGSYGTSIGSFLQGGAPLAPITPADPPAFTEGTGLAMNTLPPNDYSFYELLDTLVQEQPADSVDPEDGGAFREIGIFKGRAFEPDERMLRLLEEAVVIGNASARTLGLRARRQEGFTYYEGSAWFNPLFVGGYDWTSPPPEITPDGVRLDQPASGRALDSRTAFFYIATGDSPAMCMRLTGVGSQYLMVAADSAGQQFDGDRHYRLTLPAGIPAARFWSFTLYDNQTRSMLQTPQRFPWAGSQTYPGPAATANQDGTTTLHLAPERPADAAEGTWIQTSPGKGWFGILRFYSPEQPFFDKTWRPGEVEPAN</sequence>
<organism evidence="3">
    <name type="scientific">Streptomyces sp. R28</name>
    <dbReference type="NCBI Taxonomy" id="3238628"/>
    <lineage>
        <taxon>Bacteria</taxon>
        <taxon>Bacillati</taxon>
        <taxon>Actinomycetota</taxon>
        <taxon>Actinomycetes</taxon>
        <taxon>Kitasatosporales</taxon>
        <taxon>Streptomycetaceae</taxon>
        <taxon>Streptomyces</taxon>
    </lineage>
</organism>
<accession>A0AB39PRU3</accession>
<proteinExistence type="predicted"/>
<dbReference type="PANTHER" id="PTHR36509:SF3">
    <property type="entry name" value="SIGNAL PEPTIDE PROTEIN"/>
    <property type="match status" value="1"/>
</dbReference>
<dbReference type="EMBL" id="CP163439">
    <property type="protein sequence ID" value="XDQ32816.1"/>
    <property type="molecule type" value="Genomic_DNA"/>
</dbReference>
<dbReference type="Gene3D" id="2.60.120.600">
    <property type="entry name" value="Domain of unknown function DUF1214, C-terminal domain"/>
    <property type="match status" value="1"/>
</dbReference>
<dbReference type="Gene3D" id="2.60.40.1610">
    <property type="entry name" value="Domain of unknown function DUF1254"/>
    <property type="match status" value="1"/>
</dbReference>
<dbReference type="SUPFAM" id="SSF160935">
    <property type="entry name" value="VPA0735-like"/>
    <property type="match status" value="1"/>
</dbReference>